<dbReference type="OrthoDB" id="4483486at2"/>
<dbReference type="SUPFAM" id="SSF55961">
    <property type="entry name" value="Bet v1-like"/>
    <property type="match status" value="1"/>
</dbReference>
<reference evidence="1 2" key="1">
    <citation type="submission" date="2019-01" db="EMBL/GenBank/DDBJ databases">
        <title>Nocardioides guangzhouensis sp. nov., an actinobacterium isolated from soil.</title>
        <authorList>
            <person name="Fu Y."/>
            <person name="Cai Y."/>
            <person name="Lin Z."/>
            <person name="Chen P."/>
        </authorList>
    </citation>
    <scope>NUCLEOTIDE SEQUENCE [LARGE SCALE GENOMIC DNA]</scope>
    <source>
        <strain evidence="1 2">NBRC 105384</strain>
    </source>
</reference>
<dbReference type="RefSeq" id="WP_129988252.1">
    <property type="nucleotide sequence ID" value="NZ_SDPU01000028.1"/>
</dbReference>
<organism evidence="1 2">
    <name type="scientific">Nocardioides iriomotensis</name>
    <dbReference type="NCBI Taxonomy" id="715784"/>
    <lineage>
        <taxon>Bacteria</taxon>
        <taxon>Bacillati</taxon>
        <taxon>Actinomycetota</taxon>
        <taxon>Actinomycetes</taxon>
        <taxon>Propionibacteriales</taxon>
        <taxon>Nocardioidaceae</taxon>
        <taxon>Nocardioides</taxon>
    </lineage>
</organism>
<sequence>MSRTVRVVDATPDAVWAVLSDGWLYPMWVVGATRMRDVDDTWPSPGSRLHHSAGVWPLVINDTTESIAVDHGHRMELRARGWPLGEAQVVIELSPVEDGRCEVVLEETAVSGPGTLVPAPAEALLLGWRNIESLRRLGFIAEGRHATA</sequence>
<dbReference type="Proteomes" id="UP000291189">
    <property type="component" value="Unassembled WGS sequence"/>
</dbReference>
<dbReference type="CDD" id="cd07812">
    <property type="entry name" value="SRPBCC"/>
    <property type="match status" value="1"/>
</dbReference>
<dbReference type="AlphaFoldDB" id="A0A4Q5IZY4"/>
<dbReference type="Gene3D" id="3.30.530.20">
    <property type="match status" value="1"/>
</dbReference>
<dbReference type="InterPro" id="IPR023393">
    <property type="entry name" value="START-like_dom_sf"/>
</dbReference>
<dbReference type="EMBL" id="SDPU01000028">
    <property type="protein sequence ID" value="RYU10661.1"/>
    <property type="molecule type" value="Genomic_DNA"/>
</dbReference>
<accession>A0A4Q5IZY4</accession>
<protein>
    <submittedName>
        <fullName evidence="1">SRPBCC family protein</fullName>
    </submittedName>
</protein>
<dbReference type="Pfam" id="PF10604">
    <property type="entry name" value="Polyketide_cyc2"/>
    <property type="match status" value="1"/>
</dbReference>
<evidence type="ECO:0000313" key="1">
    <source>
        <dbReference type="EMBL" id="RYU10661.1"/>
    </source>
</evidence>
<gene>
    <name evidence="1" type="ORF">ETU37_15485</name>
</gene>
<name>A0A4Q5IZY4_9ACTN</name>
<proteinExistence type="predicted"/>
<keyword evidence="2" id="KW-1185">Reference proteome</keyword>
<evidence type="ECO:0000313" key="2">
    <source>
        <dbReference type="Proteomes" id="UP000291189"/>
    </source>
</evidence>
<dbReference type="InterPro" id="IPR019587">
    <property type="entry name" value="Polyketide_cyclase/dehydratase"/>
</dbReference>
<comment type="caution">
    <text evidence="1">The sequence shown here is derived from an EMBL/GenBank/DDBJ whole genome shotgun (WGS) entry which is preliminary data.</text>
</comment>